<evidence type="ECO:0000256" key="2">
    <source>
        <dbReference type="ARBA" id="ARBA00022475"/>
    </source>
</evidence>
<evidence type="ECO:0000256" key="1">
    <source>
        <dbReference type="ARBA" id="ARBA00004651"/>
    </source>
</evidence>
<dbReference type="GO" id="GO:0005549">
    <property type="term" value="F:odorant binding"/>
    <property type="evidence" value="ECO:0007669"/>
    <property type="project" value="InterPro"/>
</dbReference>
<dbReference type="GO" id="GO:0005886">
    <property type="term" value="C:plasma membrane"/>
    <property type="evidence" value="ECO:0007669"/>
    <property type="project" value="UniProtKB-SubCell"/>
</dbReference>
<evidence type="ECO:0000256" key="3">
    <source>
        <dbReference type="ARBA" id="ARBA00022606"/>
    </source>
</evidence>
<dbReference type="PANTHER" id="PTHR21137:SF35">
    <property type="entry name" value="ODORANT RECEPTOR 19A-RELATED"/>
    <property type="match status" value="1"/>
</dbReference>
<keyword evidence="6 10" id="KW-1133">Transmembrane helix</keyword>
<feature type="transmembrane region" description="Helical" evidence="10">
    <location>
        <begin position="33"/>
        <end position="56"/>
    </location>
</feature>
<evidence type="ECO:0000256" key="9">
    <source>
        <dbReference type="ARBA" id="ARBA00023224"/>
    </source>
</evidence>
<evidence type="ECO:0000313" key="12">
    <source>
        <dbReference type="Proteomes" id="UP001168821"/>
    </source>
</evidence>
<evidence type="ECO:0000313" key="11">
    <source>
        <dbReference type="EMBL" id="KAJ3666974.1"/>
    </source>
</evidence>
<gene>
    <name evidence="11" type="ORF">Zmor_002390</name>
</gene>
<dbReference type="GO" id="GO:0007165">
    <property type="term" value="P:signal transduction"/>
    <property type="evidence" value="ECO:0007669"/>
    <property type="project" value="UniProtKB-KW"/>
</dbReference>
<organism evidence="11 12">
    <name type="scientific">Zophobas morio</name>
    <dbReference type="NCBI Taxonomy" id="2755281"/>
    <lineage>
        <taxon>Eukaryota</taxon>
        <taxon>Metazoa</taxon>
        <taxon>Ecdysozoa</taxon>
        <taxon>Arthropoda</taxon>
        <taxon>Hexapoda</taxon>
        <taxon>Insecta</taxon>
        <taxon>Pterygota</taxon>
        <taxon>Neoptera</taxon>
        <taxon>Endopterygota</taxon>
        <taxon>Coleoptera</taxon>
        <taxon>Polyphaga</taxon>
        <taxon>Cucujiformia</taxon>
        <taxon>Tenebrionidae</taxon>
        <taxon>Zophobas</taxon>
    </lineage>
</organism>
<comment type="similarity">
    <text evidence="10">Belongs to the insect chemoreceptor superfamily. Heteromeric odorant receptor channel (TC 1.A.69) family.</text>
</comment>
<evidence type="ECO:0000256" key="8">
    <source>
        <dbReference type="ARBA" id="ARBA00023170"/>
    </source>
</evidence>
<dbReference type="EMBL" id="JALNTZ010000001">
    <property type="protein sequence ID" value="KAJ3666974.1"/>
    <property type="molecule type" value="Genomic_DNA"/>
</dbReference>
<evidence type="ECO:0000256" key="4">
    <source>
        <dbReference type="ARBA" id="ARBA00022692"/>
    </source>
</evidence>
<keyword evidence="9 10" id="KW-0807">Transducer</keyword>
<keyword evidence="8 10" id="KW-0675">Receptor</keyword>
<dbReference type="InterPro" id="IPR004117">
    <property type="entry name" value="7tm6_olfct_rcpt"/>
</dbReference>
<evidence type="ECO:0000256" key="10">
    <source>
        <dbReference type="RuleBase" id="RU351113"/>
    </source>
</evidence>
<keyword evidence="12" id="KW-1185">Reference proteome</keyword>
<dbReference type="Pfam" id="PF02949">
    <property type="entry name" value="7tm_6"/>
    <property type="match status" value="1"/>
</dbReference>
<keyword evidence="5 10" id="KW-0552">Olfaction</keyword>
<dbReference type="GO" id="GO:0004984">
    <property type="term" value="F:olfactory receptor activity"/>
    <property type="evidence" value="ECO:0007669"/>
    <property type="project" value="InterPro"/>
</dbReference>
<keyword evidence="2" id="KW-1003">Cell membrane</keyword>
<comment type="caution">
    <text evidence="10">Lacks conserved residue(s) required for the propagation of feature annotation.</text>
</comment>
<sequence length="383" mass="44768">MKGVADLCFSLNITVLKFIGVYSIENHKILHKVYGYTTYVVTMFPVAIFSSVHFMYFSNLTDFEANDFVMVAMIGFTIKFLPCLMKRNEIKKCIHYFDHFDRSLRRVEHKKIIEECISTCRRNANVYFMGCVVVLGGFSGELLMNLEELPFNMWLPNFVRENPFWFYTVQFLILSDIIYSGVFCGSIDTLMCGLCYRASAEIRVLKQSLQDNDELIFLCEDKAAESGRMFSEIKKCIRHHQLIQNFVKFYEECFSMVLFTQIMESSLIIAFLCFQLNTVLKSMTMDLNFYTFVNDLILQIFQILFYCYYGTLLMEENKSLSNAVYLSRWYEYDVQCRKALIMLMEGSKKPMTVTAGKLFPLSLETFTTILRRAYSLVAVLKSY</sequence>
<keyword evidence="3 10" id="KW-0716">Sensory transduction</keyword>
<feature type="transmembrane region" description="Helical" evidence="10">
    <location>
        <begin position="164"/>
        <end position="187"/>
    </location>
</feature>
<feature type="transmembrane region" description="Helical" evidence="10">
    <location>
        <begin position="289"/>
        <end position="309"/>
    </location>
</feature>
<feature type="transmembrane region" description="Helical" evidence="10">
    <location>
        <begin position="126"/>
        <end position="144"/>
    </location>
</feature>
<evidence type="ECO:0000256" key="5">
    <source>
        <dbReference type="ARBA" id="ARBA00022725"/>
    </source>
</evidence>
<protein>
    <recommendedName>
        <fullName evidence="10">Odorant receptor</fullName>
    </recommendedName>
</protein>
<reference evidence="11" key="1">
    <citation type="journal article" date="2023" name="G3 (Bethesda)">
        <title>Whole genome assemblies of Zophobas morio and Tenebrio molitor.</title>
        <authorList>
            <person name="Kaur S."/>
            <person name="Stinson S.A."/>
            <person name="diCenzo G.C."/>
        </authorList>
    </citation>
    <scope>NUCLEOTIDE SEQUENCE</scope>
    <source>
        <strain evidence="11">QUZm001</strain>
    </source>
</reference>
<evidence type="ECO:0000256" key="7">
    <source>
        <dbReference type="ARBA" id="ARBA00023136"/>
    </source>
</evidence>
<keyword evidence="4 10" id="KW-0812">Transmembrane</keyword>
<name>A0AA38JBG6_9CUCU</name>
<comment type="subcellular location">
    <subcellularLocation>
        <location evidence="1 10">Cell membrane</location>
        <topology evidence="1 10">Multi-pass membrane protein</topology>
    </subcellularLocation>
</comment>
<evidence type="ECO:0000256" key="6">
    <source>
        <dbReference type="ARBA" id="ARBA00022989"/>
    </source>
</evidence>
<comment type="caution">
    <text evidence="11">The sequence shown here is derived from an EMBL/GenBank/DDBJ whole genome shotgun (WGS) entry which is preliminary data.</text>
</comment>
<dbReference type="AlphaFoldDB" id="A0AA38JBG6"/>
<feature type="transmembrane region" description="Helical" evidence="10">
    <location>
        <begin position="68"/>
        <end position="85"/>
    </location>
</feature>
<keyword evidence="7 10" id="KW-0472">Membrane</keyword>
<dbReference type="PANTHER" id="PTHR21137">
    <property type="entry name" value="ODORANT RECEPTOR"/>
    <property type="match status" value="1"/>
</dbReference>
<dbReference type="Proteomes" id="UP001168821">
    <property type="component" value="Unassembled WGS sequence"/>
</dbReference>
<accession>A0AA38JBG6</accession>
<feature type="transmembrane region" description="Helical" evidence="10">
    <location>
        <begin position="253"/>
        <end position="277"/>
    </location>
</feature>
<proteinExistence type="inferred from homology"/>